<dbReference type="Proteomes" id="UP000002497">
    <property type="component" value="Unassembled WGS sequence"/>
</dbReference>
<sequence>MDATYWFRNLKGSSIASDTRRGDQNNLLKICGTGSQVVATGQYWPSLKSASQQFRPETKKKMNAVNHLVDSLVSSSLVQPASCIERTFQDSVIITSRFNEWD</sequence>
<reference evidence="2" key="2">
    <citation type="submission" date="2010-03" db="EMBL/GenBank/DDBJ databases">
        <title>The genome sequence of Coccidioides posadasii strain Silveira.</title>
        <authorList>
            <consortium name="The Broad Institute Genome Sequencing Center for Infectious Disease"/>
            <person name="Neafsey D."/>
            <person name="Orbach M."/>
            <person name="Henn M.R."/>
            <person name="Cole G.T."/>
            <person name="Galgiani J."/>
            <person name="Gardner M.J."/>
            <person name="Kirkland T.N."/>
            <person name="Taylor J.W."/>
            <person name="Young S.K."/>
            <person name="Zeng Q."/>
            <person name="Koehrsen M."/>
            <person name="Alvarado L."/>
            <person name="Berlin A."/>
            <person name="Borenstein D."/>
            <person name="Chapman S.B."/>
            <person name="Chen Z."/>
            <person name="Engels R."/>
            <person name="Freedman E."/>
            <person name="Gellesch M."/>
            <person name="Goldberg J."/>
            <person name="Griggs A."/>
            <person name="Gujja S."/>
            <person name="Heilman E."/>
            <person name="Heiman D."/>
            <person name="Howarth C."/>
            <person name="Jen D."/>
            <person name="Larson L."/>
            <person name="Mehta T."/>
            <person name="Neiman D."/>
            <person name="Park D."/>
            <person name="Pearson M."/>
            <person name="Richards J."/>
            <person name="Roberts A."/>
            <person name="Saif S."/>
            <person name="Shea T."/>
            <person name="Shenoy N."/>
            <person name="Sisk P."/>
            <person name="Stolte C."/>
            <person name="Sykes S."/>
            <person name="Walk T."/>
            <person name="White J."/>
            <person name="Yandava C."/>
            <person name="Haas B."/>
            <person name="Nusbaum C."/>
            <person name="Birren B."/>
        </authorList>
    </citation>
    <scope>NUCLEOTIDE SEQUENCE [LARGE SCALE GENOMIC DNA]</scope>
    <source>
        <strain evidence="2">RMSCC 757 / Silveira</strain>
    </source>
</reference>
<dbReference type="EMBL" id="GL636487">
    <property type="protein sequence ID" value="EFW21806.1"/>
    <property type="molecule type" value="Genomic_DNA"/>
</dbReference>
<gene>
    <name evidence="1" type="ORF">CPSG_01963</name>
</gene>
<keyword evidence="2" id="KW-1185">Reference proteome</keyword>
<protein>
    <submittedName>
        <fullName evidence="1">Predicted protein</fullName>
    </submittedName>
</protein>
<dbReference type="HOGENOM" id="CLU_2277242_0_0_1"/>
<evidence type="ECO:0000313" key="1">
    <source>
        <dbReference type="EMBL" id="EFW21806.1"/>
    </source>
</evidence>
<reference evidence="2" key="1">
    <citation type="journal article" date="2010" name="Genome Res.">
        <title>Population genomic sequencing of Coccidioides fungi reveals recent hybridization and transposon control.</title>
        <authorList>
            <person name="Neafsey D.E."/>
            <person name="Barker B.M."/>
            <person name="Sharpton T.J."/>
            <person name="Stajich J.E."/>
            <person name="Park D.J."/>
            <person name="Whiston E."/>
            <person name="Hung C.-Y."/>
            <person name="McMahan C."/>
            <person name="White J."/>
            <person name="Sykes S."/>
            <person name="Heiman D."/>
            <person name="Young S."/>
            <person name="Zeng Q."/>
            <person name="Abouelleil A."/>
            <person name="Aftuck L."/>
            <person name="Bessette D."/>
            <person name="Brown A."/>
            <person name="FitzGerald M."/>
            <person name="Lui A."/>
            <person name="Macdonald J.P."/>
            <person name="Priest M."/>
            <person name="Orbach M.J."/>
            <person name="Galgiani J.N."/>
            <person name="Kirkland T.N."/>
            <person name="Cole G.T."/>
            <person name="Birren B.W."/>
            <person name="Henn M.R."/>
            <person name="Taylor J.W."/>
            <person name="Rounsley S.D."/>
        </authorList>
    </citation>
    <scope>NUCLEOTIDE SEQUENCE [LARGE SCALE GENOMIC DNA]</scope>
    <source>
        <strain evidence="2">RMSCC 757 / Silveira</strain>
    </source>
</reference>
<evidence type="ECO:0000313" key="2">
    <source>
        <dbReference type="Proteomes" id="UP000002497"/>
    </source>
</evidence>
<name>E9CWY0_COCPS</name>
<dbReference type="AlphaFoldDB" id="E9CWY0"/>
<dbReference type="VEuPathDB" id="FungiDB:CPSG_01963"/>
<organism evidence="2">
    <name type="scientific">Coccidioides posadasii (strain RMSCC 757 / Silveira)</name>
    <name type="common">Valley fever fungus</name>
    <dbReference type="NCBI Taxonomy" id="443226"/>
    <lineage>
        <taxon>Eukaryota</taxon>
        <taxon>Fungi</taxon>
        <taxon>Dikarya</taxon>
        <taxon>Ascomycota</taxon>
        <taxon>Pezizomycotina</taxon>
        <taxon>Eurotiomycetes</taxon>
        <taxon>Eurotiomycetidae</taxon>
        <taxon>Onygenales</taxon>
        <taxon>Onygenaceae</taxon>
        <taxon>Coccidioides</taxon>
    </lineage>
</organism>
<accession>E9CWY0</accession>
<proteinExistence type="predicted"/>